<dbReference type="PRINTS" id="PR00133">
    <property type="entry name" value="GLHYDRLASE3"/>
</dbReference>
<evidence type="ECO:0000313" key="7">
    <source>
        <dbReference type="EMBL" id="ESO88945.1"/>
    </source>
</evidence>
<evidence type="ECO:0000256" key="4">
    <source>
        <dbReference type="SAM" id="SignalP"/>
    </source>
</evidence>
<organism evidence="7 8">
    <name type="scientific">Lottia gigantea</name>
    <name type="common">Giant owl limpet</name>
    <dbReference type="NCBI Taxonomy" id="225164"/>
    <lineage>
        <taxon>Eukaryota</taxon>
        <taxon>Metazoa</taxon>
        <taxon>Spiralia</taxon>
        <taxon>Lophotrochozoa</taxon>
        <taxon>Mollusca</taxon>
        <taxon>Gastropoda</taxon>
        <taxon>Patellogastropoda</taxon>
        <taxon>Lottioidea</taxon>
        <taxon>Lottiidae</taxon>
        <taxon>Lottia</taxon>
    </lineage>
</organism>
<keyword evidence="2" id="KW-0378">Hydrolase</keyword>
<dbReference type="GO" id="GO:0031222">
    <property type="term" value="P:arabinan catabolic process"/>
    <property type="evidence" value="ECO:0007669"/>
    <property type="project" value="TreeGrafter"/>
</dbReference>
<dbReference type="InterPro" id="IPR044993">
    <property type="entry name" value="BXL"/>
</dbReference>
<feature type="domain" description="Glycoside hydrolase family 3 N-terminal" evidence="5">
    <location>
        <begin position="71"/>
        <end position="339"/>
    </location>
</feature>
<evidence type="ECO:0000313" key="8">
    <source>
        <dbReference type="Proteomes" id="UP000030746"/>
    </source>
</evidence>
<dbReference type="GO" id="GO:0009044">
    <property type="term" value="F:xylan 1,4-beta-xylosidase activity"/>
    <property type="evidence" value="ECO:0007669"/>
    <property type="project" value="InterPro"/>
</dbReference>
<dbReference type="SUPFAM" id="SSF51445">
    <property type="entry name" value="(Trans)glycosidases"/>
    <property type="match status" value="1"/>
</dbReference>
<dbReference type="InterPro" id="IPR036881">
    <property type="entry name" value="Glyco_hydro_3_C_sf"/>
</dbReference>
<reference evidence="7 8" key="1">
    <citation type="journal article" date="2013" name="Nature">
        <title>Insights into bilaterian evolution from three spiralian genomes.</title>
        <authorList>
            <person name="Simakov O."/>
            <person name="Marletaz F."/>
            <person name="Cho S.J."/>
            <person name="Edsinger-Gonzales E."/>
            <person name="Havlak P."/>
            <person name="Hellsten U."/>
            <person name="Kuo D.H."/>
            <person name="Larsson T."/>
            <person name="Lv J."/>
            <person name="Arendt D."/>
            <person name="Savage R."/>
            <person name="Osoegawa K."/>
            <person name="de Jong P."/>
            <person name="Grimwood J."/>
            <person name="Chapman J.A."/>
            <person name="Shapiro H."/>
            <person name="Aerts A."/>
            <person name="Otillar R.P."/>
            <person name="Terry A.Y."/>
            <person name="Boore J.L."/>
            <person name="Grigoriev I.V."/>
            <person name="Lindberg D.R."/>
            <person name="Seaver E.C."/>
            <person name="Weisblat D.A."/>
            <person name="Putnam N.H."/>
            <person name="Rokhsar D.S."/>
        </authorList>
    </citation>
    <scope>NUCLEOTIDE SEQUENCE [LARGE SCALE GENOMIC DNA]</scope>
</reference>
<dbReference type="InterPro" id="IPR036962">
    <property type="entry name" value="Glyco_hydro_3_N_sf"/>
</dbReference>
<gene>
    <name evidence="7" type="ORF">LOTGIDRAFT_209868</name>
</gene>
<keyword evidence="1 4" id="KW-0732">Signal</keyword>
<dbReference type="InterPro" id="IPR002772">
    <property type="entry name" value="Glyco_hydro_3_C"/>
</dbReference>
<dbReference type="STRING" id="225164.V4A200"/>
<dbReference type="Proteomes" id="UP000030746">
    <property type="component" value="Unassembled WGS sequence"/>
</dbReference>
<feature type="non-terminal residue" evidence="7">
    <location>
        <position position="638"/>
    </location>
</feature>
<proteinExistence type="predicted"/>
<dbReference type="Gene3D" id="3.20.20.300">
    <property type="entry name" value="Glycoside hydrolase, family 3, N-terminal domain"/>
    <property type="match status" value="1"/>
</dbReference>
<feature type="chain" id="PRO_5004716488" description="Fibronectin type III-like domain-containing protein" evidence="4">
    <location>
        <begin position="20"/>
        <end position="638"/>
    </location>
</feature>
<protein>
    <recommendedName>
        <fullName evidence="9">Fibronectin type III-like domain-containing protein</fullName>
    </recommendedName>
</protein>
<dbReference type="KEGG" id="lgi:LOTGIDRAFT_209868"/>
<dbReference type="RefSeq" id="XP_009059995.1">
    <property type="nucleotide sequence ID" value="XM_009061747.1"/>
</dbReference>
<dbReference type="InterPro" id="IPR017853">
    <property type="entry name" value="GH"/>
</dbReference>
<name>V4A200_LOTGI</name>
<evidence type="ECO:0000256" key="2">
    <source>
        <dbReference type="ARBA" id="ARBA00022801"/>
    </source>
</evidence>
<dbReference type="CTD" id="20246174"/>
<sequence>MNLMHIATIFLSLVVLSYQDFPFRNVSLSWDDRVDDLVSRLTLQELTLQMSKGGAGINGPAPAIDRLGIGPYQWDTECLHGDVDQNATAFPQSIGLAAAWSRDLIYSVAKGISQAVRANHNAYIKKHSYITYSGVSCFAPMINIMRDPRWGRNQESYGEDPHLTGILSTGYVKGLQGDHPRYVRASATCKHFNVHGGPENIPVSRFSFDSKVTMRDWRTTFLPAFRHCLGAEPLAVMCSYNSINGIPACANDYLLTNILRNEWGFKGYVTSDEEAVENIIKYHHYFNNSIDCAAAVANAGVCIEISGSRDKDEILMHIPQAVAEGKLTIDTLRERVKHLYYTRMRLGEFDPPEMNPYNYLTTSVIEDEAHRNLALEAAMKSFVLLKNDGLLPFAQTKYKKIAIVGPMSNNAALLNGDYATAVDRHFVTTPYEALDMLSYETSYADGCNDTHCMQYNADDVKSAVTDADVVFICIGLGTPVEAEYNDRPDVELPGYQAQLIEDSVKYSGSAKVVLITFNAGPVNITWADMNPRVSAIIAAFYPGQATGIGLLNAMTDHTMPKFGRLPYTWFYSADQVPPIVNYTMVDRTYRYTTKQPLYPFGYGLTYGIFVYSQLTYKQEINAGDSQSGQVMVANRAEF</sequence>
<keyword evidence="8" id="KW-1185">Reference proteome</keyword>
<evidence type="ECO:0000259" key="6">
    <source>
        <dbReference type="Pfam" id="PF01915"/>
    </source>
</evidence>
<dbReference type="SUPFAM" id="SSF52279">
    <property type="entry name" value="Beta-D-glucan exohydrolase, C-terminal domain"/>
    <property type="match status" value="1"/>
</dbReference>
<dbReference type="AlphaFoldDB" id="V4A200"/>
<dbReference type="OrthoDB" id="47059at2759"/>
<dbReference type="InterPro" id="IPR001764">
    <property type="entry name" value="Glyco_hydro_3_N"/>
</dbReference>
<dbReference type="Pfam" id="PF00933">
    <property type="entry name" value="Glyco_hydro_3"/>
    <property type="match status" value="1"/>
</dbReference>
<evidence type="ECO:0008006" key="9">
    <source>
        <dbReference type="Google" id="ProtNLM"/>
    </source>
</evidence>
<dbReference type="GO" id="GO:0045493">
    <property type="term" value="P:xylan catabolic process"/>
    <property type="evidence" value="ECO:0007669"/>
    <property type="project" value="InterPro"/>
</dbReference>
<dbReference type="PANTHER" id="PTHR42721">
    <property type="entry name" value="SUGAR HYDROLASE-RELATED"/>
    <property type="match status" value="1"/>
</dbReference>
<dbReference type="EMBL" id="KB202619">
    <property type="protein sequence ID" value="ESO88945.1"/>
    <property type="molecule type" value="Genomic_DNA"/>
</dbReference>
<keyword evidence="3" id="KW-0326">Glycosidase</keyword>
<dbReference type="HOGENOM" id="CLU_004542_5_3_1"/>
<feature type="domain" description="Glycoside hydrolase family 3 C-terminal" evidence="6">
    <location>
        <begin position="383"/>
        <end position="606"/>
    </location>
</feature>
<dbReference type="OMA" id="DIWQYHN"/>
<evidence type="ECO:0000259" key="5">
    <source>
        <dbReference type="Pfam" id="PF00933"/>
    </source>
</evidence>
<evidence type="ECO:0000256" key="1">
    <source>
        <dbReference type="ARBA" id="ARBA00022729"/>
    </source>
</evidence>
<evidence type="ECO:0000256" key="3">
    <source>
        <dbReference type="ARBA" id="ARBA00023295"/>
    </source>
</evidence>
<dbReference type="Gene3D" id="3.40.50.1700">
    <property type="entry name" value="Glycoside hydrolase family 3 C-terminal domain"/>
    <property type="match status" value="1"/>
</dbReference>
<dbReference type="PANTHER" id="PTHR42721:SF42">
    <property type="entry name" value="FIBRONECTIN TYPE III-LIKE DOMAIN-CONTAINING PROTEIN"/>
    <property type="match status" value="1"/>
</dbReference>
<accession>V4A200</accession>
<feature type="signal peptide" evidence="4">
    <location>
        <begin position="1"/>
        <end position="19"/>
    </location>
</feature>
<dbReference type="GO" id="GO:0046556">
    <property type="term" value="F:alpha-L-arabinofuranosidase activity"/>
    <property type="evidence" value="ECO:0007669"/>
    <property type="project" value="TreeGrafter"/>
</dbReference>
<dbReference type="Pfam" id="PF01915">
    <property type="entry name" value="Glyco_hydro_3_C"/>
    <property type="match status" value="1"/>
</dbReference>
<dbReference type="GeneID" id="20246174"/>